<evidence type="ECO:0000256" key="4">
    <source>
        <dbReference type="ARBA" id="ARBA00023172"/>
    </source>
</evidence>
<feature type="domain" description="Cas12f1-like TNB" evidence="6">
    <location>
        <begin position="329"/>
        <end position="398"/>
    </location>
</feature>
<dbReference type="Pfam" id="PF01385">
    <property type="entry name" value="OrfB_IS605"/>
    <property type="match status" value="1"/>
</dbReference>
<dbReference type="STRING" id="574087.Acear_0872"/>
<evidence type="ECO:0000313" key="7">
    <source>
        <dbReference type="EMBL" id="ADL12406.1"/>
    </source>
</evidence>
<dbReference type="eggNOG" id="COG0675">
    <property type="taxonomic scope" value="Bacteria"/>
</dbReference>
<evidence type="ECO:0000313" key="8">
    <source>
        <dbReference type="EMBL" id="ADL12891.1"/>
    </source>
</evidence>
<dbReference type="GO" id="GO:0006310">
    <property type="term" value="P:DNA recombination"/>
    <property type="evidence" value="ECO:0007669"/>
    <property type="project" value="UniProtKB-KW"/>
</dbReference>
<organism evidence="7 9">
    <name type="scientific">Acetohalobium arabaticum (strain ATCC 49924 / DSM 5501 / Z-7288)</name>
    <dbReference type="NCBI Taxonomy" id="574087"/>
    <lineage>
        <taxon>Bacteria</taxon>
        <taxon>Bacillati</taxon>
        <taxon>Bacillota</taxon>
        <taxon>Clostridia</taxon>
        <taxon>Halanaerobiales</taxon>
        <taxon>Halobacteroidaceae</taxon>
        <taxon>Acetohalobium</taxon>
    </lineage>
</organism>
<comment type="similarity">
    <text evidence="1">In the C-terminal section; belongs to the transposase 35 family.</text>
</comment>
<dbReference type="NCBIfam" id="NF040570">
    <property type="entry name" value="guided_TnpB"/>
    <property type="match status" value="1"/>
</dbReference>
<evidence type="ECO:0000259" key="5">
    <source>
        <dbReference type="Pfam" id="PF01385"/>
    </source>
</evidence>
<dbReference type="GO" id="GO:0003677">
    <property type="term" value="F:DNA binding"/>
    <property type="evidence" value="ECO:0007669"/>
    <property type="project" value="UniProtKB-KW"/>
</dbReference>
<dbReference type="KEGG" id="aar:Acear_1379"/>
<keyword evidence="2" id="KW-0815">Transposition</keyword>
<evidence type="ECO:0000313" key="9">
    <source>
        <dbReference type="Proteomes" id="UP000001661"/>
    </source>
</evidence>
<dbReference type="NCBIfam" id="TIGR01766">
    <property type="entry name" value="IS200/IS605 family accessory protein TnpB-like domain"/>
    <property type="match status" value="1"/>
</dbReference>
<keyword evidence="4" id="KW-0233">DNA recombination</keyword>
<name>D9QPG5_ACEAZ</name>
<keyword evidence="3" id="KW-0238">DNA-binding</keyword>
<feature type="domain" description="Probable transposase IS891/IS1136/IS1341" evidence="5">
    <location>
        <begin position="196"/>
        <end position="312"/>
    </location>
</feature>
<dbReference type="Proteomes" id="UP000001661">
    <property type="component" value="Chromosome"/>
</dbReference>
<evidence type="ECO:0000256" key="1">
    <source>
        <dbReference type="ARBA" id="ARBA00008761"/>
    </source>
</evidence>
<reference evidence="7" key="2">
    <citation type="submission" date="2010-07" db="EMBL/GenBank/DDBJ databases">
        <title>The complete genome of Acetohalobium arabaticum DSM 5501.</title>
        <authorList>
            <consortium name="US DOE Joint Genome Institute (JGI-PGF)"/>
            <person name="Lucas S."/>
            <person name="Copeland A."/>
            <person name="Lapidus A."/>
            <person name="Glavina del Rio T."/>
            <person name="Dalin E."/>
            <person name="Tice H."/>
            <person name="Bruce D."/>
            <person name="Goodwin L."/>
            <person name="Pitluck S."/>
            <person name="Kyrpides N."/>
            <person name="Mavromatis K."/>
            <person name="Ivanova N."/>
            <person name="Mikhailova N."/>
            <person name="Chertkov O."/>
            <person name="Brettin T."/>
            <person name="Detter J.C."/>
            <person name="Han C."/>
            <person name="Tapia R."/>
            <person name="Larimer F."/>
            <person name="Land M."/>
            <person name="Hauser L."/>
            <person name="Markowitz V."/>
            <person name="Cheng J.-F."/>
            <person name="Hugenholtz P."/>
            <person name="Woyke T."/>
            <person name="Wu D."/>
            <person name="Tindall B."/>
            <person name="Pomrenke H.G."/>
            <person name="Schneider S."/>
            <person name="Klenk H.-P."/>
            <person name="Eisen J.A."/>
        </authorList>
    </citation>
    <scope>NUCLEOTIDE SEQUENCE</scope>
    <source>
        <strain evidence="7">DSM 5501</strain>
    </source>
</reference>
<evidence type="ECO:0000256" key="2">
    <source>
        <dbReference type="ARBA" id="ARBA00022578"/>
    </source>
</evidence>
<evidence type="ECO:0000259" key="6">
    <source>
        <dbReference type="Pfam" id="PF07282"/>
    </source>
</evidence>
<dbReference type="EMBL" id="CP002105">
    <property type="protein sequence ID" value="ADL12406.1"/>
    <property type="molecule type" value="Genomic_DNA"/>
</dbReference>
<reference evidence="7 9" key="1">
    <citation type="journal article" date="2010" name="Stand. Genomic Sci.">
        <title>Complete genome sequence of Acetohalobium arabaticum type strain (Z-7288).</title>
        <authorList>
            <person name="Sikorski J."/>
            <person name="Lapidus A."/>
            <person name="Chertkov O."/>
            <person name="Lucas S."/>
            <person name="Copeland A."/>
            <person name="Glavina Del Rio T."/>
            <person name="Nolan M."/>
            <person name="Tice H."/>
            <person name="Cheng J.F."/>
            <person name="Han C."/>
            <person name="Brambilla E."/>
            <person name="Pitluck S."/>
            <person name="Liolios K."/>
            <person name="Ivanova N."/>
            <person name="Mavromatis K."/>
            <person name="Mikhailova N."/>
            <person name="Pati A."/>
            <person name="Bruce D."/>
            <person name="Detter C."/>
            <person name="Tapia R."/>
            <person name="Goodwin L."/>
            <person name="Chen A."/>
            <person name="Palaniappan K."/>
            <person name="Land M."/>
            <person name="Hauser L."/>
            <person name="Chang Y.J."/>
            <person name="Jeffries C.D."/>
            <person name="Rohde M."/>
            <person name="Goker M."/>
            <person name="Spring S."/>
            <person name="Woyke T."/>
            <person name="Bristow J."/>
            <person name="Eisen J.A."/>
            <person name="Markowitz V."/>
            <person name="Hugenholtz P."/>
            <person name="Kyrpides N.C."/>
            <person name="Klenk H.P."/>
        </authorList>
    </citation>
    <scope>NUCLEOTIDE SEQUENCE [LARGE SCALE GENOMIC DNA]</scope>
    <source>
        <strain evidence="9">ATCC 49924 / DSM 5501 / Z-7288</strain>
        <strain evidence="7">DSM 5501</strain>
    </source>
</reference>
<keyword evidence="9" id="KW-1185">Reference proteome</keyword>
<sequence length="429" mass="50392">MKLSFKFKPDFSHKQLEIVKELSWHCSKLYNITNYAIKNNKDIKPVYTRLENNFKDNWHTDYLHSHNRQQLFKQLVQDWKSYFNSIEDYNNNPSKYQGQPRPPKFKYLDNNPSEVIFTNLATRIREGNLLLSLSKEIKNRYQVDSLKFRLPTVIESLIDEDNLSMSKGHSVENSLQQVRIKQDNLTNQWYLLIIYKQQPKENSPGDNIMSIDLGLDNLATLTFKDNTENYIINGKPLKSKNKYFNQEINRLQSIRMKQTGSKKFKDTKQIKKLRTKRRNYVFDYLHKASRKIVNLAKKHNVSKIVIGDLKEIKQGMDYNKSFVQVPIQRLKDLIEYKAKLEGIEVNIINEAYTSGCSAIDLEKLNKDNYNKSRRVERGLFQSNFGLTINADVNGSLNIMRKFLDKCIPELINRARDNGVVNPPKRLRVA</sequence>
<dbReference type="KEGG" id="aar:Acear_0872"/>
<dbReference type="OrthoDB" id="442799at2"/>
<dbReference type="InterPro" id="IPR001959">
    <property type="entry name" value="Transposase"/>
</dbReference>
<dbReference type="HOGENOM" id="CLU_032903_16_0_9"/>
<evidence type="ECO:0000256" key="3">
    <source>
        <dbReference type="ARBA" id="ARBA00023125"/>
    </source>
</evidence>
<dbReference type="GO" id="GO:0032196">
    <property type="term" value="P:transposition"/>
    <property type="evidence" value="ECO:0007669"/>
    <property type="project" value="UniProtKB-KW"/>
</dbReference>
<protein>
    <submittedName>
        <fullName evidence="7">Transposase, IS605 OrfB family</fullName>
    </submittedName>
</protein>
<dbReference type="AlphaFoldDB" id="D9QPG5"/>
<accession>D9QPG5</accession>
<proteinExistence type="inferred from homology"/>
<dbReference type="InterPro" id="IPR010095">
    <property type="entry name" value="Cas12f1-like_TNB"/>
</dbReference>
<dbReference type="EMBL" id="CP002105">
    <property type="protein sequence ID" value="ADL12891.1"/>
    <property type="molecule type" value="Genomic_DNA"/>
</dbReference>
<dbReference type="RefSeq" id="WP_013277852.1">
    <property type="nucleotide sequence ID" value="NC_014378.1"/>
</dbReference>
<dbReference type="Pfam" id="PF07282">
    <property type="entry name" value="Cas12f1-like_TNB"/>
    <property type="match status" value="1"/>
</dbReference>
<gene>
    <name evidence="7" type="ordered locus">Acear_0872</name>
    <name evidence="8" type="ordered locus">Acear_1379</name>
</gene>